<evidence type="ECO:0000313" key="1">
    <source>
        <dbReference type="EMBL" id="RKQ68472.1"/>
    </source>
</evidence>
<dbReference type="RefSeq" id="WP_121221136.1">
    <property type="nucleotide sequence ID" value="NZ_RBIG01000003.1"/>
</dbReference>
<dbReference type="OrthoDB" id="7358728at2"/>
<dbReference type="AlphaFoldDB" id="A0A420WC40"/>
<protein>
    <recommendedName>
        <fullName evidence="3">PAS domain-containing protein</fullName>
    </recommendedName>
</protein>
<reference evidence="1 2" key="1">
    <citation type="submission" date="2018-10" db="EMBL/GenBank/DDBJ databases">
        <title>Comparative analysis of microorganisms from saline springs in Andes Mountain Range, Colombia.</title>
        <authorList>
            <person name="Rubin E."/>
        </authorList>
    </citation>
    <scope>NUCLEOTIDE SEQUENCE [LARGE SCALE GENOMIC DNA]</scope>
    <source>
        <strain evidence="1 2">USBA 36</strain>
    </source>
</reference>
<organism evidence="1 2">
    <name type="scientific">Oceanibaculum indicum</name>
    <dbReference type="NCBI Taxonomy" id="526216"/>
    <lineage>
        <taxon>Bacteria</taxon>
        <taxon>Pseudomonadati</taxon>
        <taxon>Pseudomonadota</taxon>
        <taxon>Alphaproteobacteria</taxon>
        <taxon>Rhodospirillales</taxon>
        <taxon>Oceanibaculaceae</taxon>
        <taxon>Oceanibaculum</taxon>
    </lineage>
</organism>
<accession>A0A420WC40</accession>
<proteinExistence type="predicted"/>
<comment type="caution">
    <text evidence="1">The sequence shown here is derived from an EMBL/GenBank/DDBJ whole genome shotgun (WGS) entry which is preliminary data.</text>
</comment>
<name>A0A420WC40_9PROT</name>
<dbReference type="Proteomes" id="UP000277424">
    <property type="component" value="Unassembled WGS sequence"/>
</dbReference>
<evidence type="ECO:0008006" key="3">
    <source>
        <dbReference type="Google" id="ProtNLM"/>
    </source>
</evidence>
<dbReference type="EMBL" id="RBIG01000003">
    <property type="protein sequence ID" value="RKQ68472.1"/>
    <property type="molecule type" value="Genomic_DNA"/>
</dbReference>
<gene>
    <name evidence="1" type="ORF">BCL74_2952</name>
</gene>
<evidence type="ECO:0000313" key="2">
    <source>
        <dbReference type="Proteomes" id="UP000277424"/>
    </source>
</evidence>
<sequence>MGTHPNLKALDEALAQSQAQNVREFLGYFQKLHPQDRLPGRDAFDPIELPRLLPDIVLAKVVPSDTPDMKYRFLVKVAGDTVLKSVDRPIIGRYLDEFVTAEDPSPRYPIADREQVVETGCLVFRRGKPRLKFRLDFSSIEVCHFPLASDGRTVDHVISIIVYEALDRDAFSGK</sequence>